<dbReference type="EMBL" id="BPNI01000028">
    <property type="protein sequence ID" value="GJA40972.1"/>
    <property type="molecule type" value="Genomic_DNA"/>
</dbReference>
<keyword evidence="1" id="KW-0966">Cell projection</keyword>
<proteinExistence type="predicted"/>
<evidence type="ECO:0000313" key="2">
    <source>
        <dbReference type="Proteomes" id="UP000886939"/>
    </source>
</evidence>
<name>A0AAV4YIF2_AERCA</name>
<dbReference type="RefSeq" id="WP_199766825.1">
    <property type="nucleotide sequence ID" value="NZ_BPNG01000023.1"/>
</dbReference>
<evidence type="ECO:0000313" key="1">
    <source>
        <dbReference type="EMBL" id="GJA40972.1"/>
    </source>
</evidence>
<sequence>MAHTLVTPRYYTDFHCIGDQCEDNCCHGWTISIDKKTYRHYVSHPDQLIQSTARQHIEKVKKSDAHWGTIRMDESGACPFLDGVGLCNVHKKIGAEALSHTCKSYPRQLRQFGTQHRRSLVLSCPEVSRQVLLNPDAMMVDVTPFKGQAKTSPVSSSLDTLHSLSIDVLLADGMTIEDKLWLIGMLVHRDEGKGSHQAFIEQLAPMINDGQLSAAFSQIPFIGKVQWWALRTLTHLLIQNQQRRGRATIVRCLNKIDQVLEGEFNEDKLLLIHQSWHQKVVPFLTERPHIQQNYLLYHVYHNQFPSESGTPQIAYQLLIADYFLLRSYLSLIAMDEAPLTERDITDLFYSYHTLRQHNAKFATVLEQGLQQSGLASDITLYALLKTGHEQV</sequence>
<dbReference type="Proteomes" id="UP000886939">
    <property type="component" value="Unassembled WGS sequence"/>
</dbReference>
<reference evidence="1" key="1">
    <citation type="submission" date="2021-07" db="EMBL/GenBank/DDBJ databases">
        <title>Draft genome sequence of carbapenem-resistant Aeromonas spp. in Japan.</title>
        <authorList>
            <person name="Maehana S."/>
            <person name="Suzuki M."/>
            <person name="Kitasato H."/>
        </authorList>
    </citation>
    <scope>NUCLEOTIDE SEQUENCE</scope>
    <source>
        <strain evidence="1">KAM343</strain>
    </source>
</reference>
<accession>A0AAV4YIF2</accession>
<organism evidence="1 2">
    <name type="scientific">Aeromonas caviae</name>
    <name type="common">Aeromonas punctata</name>
    <dbReference type="NCBI Taxonomy" id="648"/>
    <lineage>
        <taxon>Bacteria</taxon>
        <taxon>Pseudomonadati</taxon>
        <taxon>Pseudomonadota</taxon>
        <taxon>Gammaproteobacteria</taxon>
        <taxon>Aeromonadales</taxon>
        <taxon>Aeromonadaceae</taxon>
        <taxon>Aeromonas</taxon>
    </lineage>
</organism>
<gene>
    <name evidence="1" type="primary">fliB</name>
    <name evidence="1" type="ORF">KAM343_17680</name>
</gene>
<keyword evidence="1" id="KW-0282">Flagellum</keyword>
<dbReference type="AlphaFoldDB" id="A0AAV4YIF2"/>
<protein>
    <submittedName>
        <fullName evidence="1">Flagellin lysine-N-methylase</fullName>
    </submittedName>
</protein>
<keyword evidence="1" id="KW-0969">Cilium</keyword>
<dbReference type="NCBIfam" id="NF038110">
    <property type="entry name" value="Lys_methyl_FliB"/>
    <property type="match status" value="1"/>
</dbReference>
<comment type="caution">
    <text evidence="1">The sequence shown here is derived from an EMBL/GenBank/DDBJ whole genome shotgun (WGS) entry which is preliminary data.</text>
</comment>